<keyword evidence="11" id="KW-0966">Cell projection</keyword>
<keyword evidence="4" id="KW-1005">Bacterial flagellum biogenesis</keyword>
<evidence type="ECO:0000256" key="2">
    <source>
        <dbReference type="ARBA" id="ARBA00017823"/>
    </source>
</evidence>
<keyword evidence="6" id="KW-0804">Transcription</keyword>
<sequence>MDIKTLIGSTMRADGGASGAKPRGTPDAGERPAAQSGAQPSESVTLTEAAQSMKAAQESAGAVPFDDAKVAEIKAAISEGRYPIDNERVADRMLSYERLLA</sequence>
<dbReference type="InterPro" id="IPR031316">
    <property type="entry name" value="FlgM_C"/>
</dbReference>
<evidence type="ECO:0000256" key="9">
    <source>
        <dbReference type="SAM" id="MobiDB-lite"/>
    </source>
</evidence>
<evidence type="ECO:0000256" key="4">
    <source>
        <dbReference type="ARBA" id="ARBA00022795"/>
    </source>
</evidence>
<evidence type="ECO:0000256" key="3">
    <source>
        <dbReference type="ARBA" id="ARBA00022491"/>
    </source>
</evidence>
<reference evidence="11 12" key="1">
    <citation type="submission" date="2020-02" db="EMBL/GenBank/DDBJ databases">
        <title>Genome sequences of Thiorhodococcus mannitoliphagus and Thiorhodococcus minor, purple sulfur photosynthetic bacteria in the gammaproteobacterial family, Chromatiaceae.</title>
        <authorList>
            <person name="Aviles F.A."/>
            <person name="Meyer T.E."/>
            <person name="Kyndt J.A."/>
        </authorList>
    </citation>
    <scope>NUCLEOTIDE SEQUENCE [LARGE SCALE GENOMIC DNA]</scope>
    <source>
        <strain evidence="11 12">DSM 11518</strain>
    </source>
</reference>
<evidence type="ECO:0000256" key="8">
    <source>
        <dbReference type="ARBA" id="ARBA00030117"/>
    </source>
</evidence>
<evidence type="ECO:0000256" key="1">
    <source>
        <dbReference type="ARBA" id="ARBA00005322"/>
    </source>
</evidence>
<comment type="caution">
    <text evidence="11">The sequence shown here is derived from an EMBL/GenBank/DDBJ whole genome shotgun (WGS) entry which is preliminary data.</text>
</comment>
<feature type="domain" description="Anti-sigma-28 factor FlgM C-terminal" evidence="10">
    <location>
        <begin position="43"/>
        <end position="94"/>
    </location>
</feature>
<proteinExistence type="inferred from homology"/>
<keyword evidence="12" id="KW-1185">Reference proteome</keyword>
<dbReference type="RefSeq" id="WP_164450563.1">
    <property type="nucleotide sequence ID" value="NZ_JAAIJQ010000002.1"/>
</dbReference>
<evidence type="ECO:0000313" key="12">
    <source>
        <dbReference type="Proteomes" id="UP000483379"/>
    </source>
</evidence>
<protein>
    <recommendedName>
        <fullName evidence="2">Negative regulator of flagellin synthesis</fullName>
    </recommendedName>
    <alternativeName>
        <fullName evidence="8">Anti-sigma-28 factor</fullName>
    </alternativeName>
</protein>
<evidence type="ECO:0000256" key="6">
    <source>
        <dbReference type="ARBA" id="ARBA00023163"/>
    </source>
</evidence>
<evidence type="ECO:0000256" key="5">
    <source>
        <dbReference type="ARBA" id="ARBA00023015"/>
    </source>
</evidence>
<comment type="similarity">
    <text evidence="1">Belongs to the FlgM family.</text>
</comment>
<dbReference type="Proteomes" id="UP000483379">
    <property type="component" value="Unassembled WGS sequence"/>
</dbReference>
<dbReference type="Pfam" id="PF04316">
    <property type="entry name" value="FlgM"/>
    <property type="match status" value="1"/>
</dbReference>
<dbReference type="AlphaFoldDB" id="A0A6M0JSP1"/>
<keyword evidence="11" id="KW-0282">Flagellum</keyword>
<name>A0A6M0JSP1_9GAMM</name>
<evidence type="ECO:0000259" key="10">
    <source>
        <dbReference type="Pfam" id="PF04316"/>
    </source>
</evidence>
<dbReference type="InterPro" id="IPR035890">
    <property type="entry name" value="Anti-sigma-28_factor_FlgM_sf"/>
</dbReference>
<gene>
    <name evidence="11" type="primary">flgM</name>
    <name evidence="11" type="ORF">G3446_01215</name>
</gene>
<organism evidence="11 12">
    <name type="scientific">Thiorhodococcus minor</name>
    <dbReference type="NCBI Taxonomy" id="57489"/>
    <lineage>
        <taxon>Bacteria</taxon>
        <taxon>Pseudomonadati</taxon>
        <taxon>Pseudomonadota</taxon>
        <taxon>Gammaproteobacteria</taxon>
        <taxon>Chromatiales</taxon>
        <taxon>Chromatiaceae</taxon>
        <taxon>Thiorhodococcus</taxon>
    </lineage>
</organism>
<feature type="compositionally biased region" description="Polar residues" evidence="9">
    <location>
        <begin position="36"/>
        <end position="50"/>
    </location>
</feature>
<keyword evidence="11" id="KW-0969">Cilium</keyword>
<dbReference type="GO" id="GO:0044781">
    <property type="term" value="P:bacterial-type flagellum organization"/>
    <property type="evidence" value="ECO:0007669"/>
    <property type="project" value="UniProtKB-KW"/>
</dbReference>
<evidence type="ECO:0000313" key="11">
    <source>
        <dbReference type="EMBL" id="NEV60522.1"/>
    </source>
</evidence>
<keyword evidence="3" id="KW-0678">Repressor</keyword>
<dbReference type="NCBIfam" id="TIGR03824">
    <property type="entry name" value="FlgM_jcvi"/>
    <property type="match status" value="1"/>
</dbReference>
<accession>A0A6M0JSP1</accession>
<dbReference type="EMBL" id="JAAIJQ010000002">
    <property type="protein sequence ID" value="NEV60522.1"/>
    <property type="molecule type" value="Genomic_DNA"/>
</dbReference>
<evidence type="ECO:0000256" key="7">
    <source>
        <dbReference type="ARBA" id="ARBA00024739"/>
    </source>
</evidence>
<dbReference type="InterPro" id="IPR007412">
    <property type="entry name" value="FlgM"/>
</dbReference>
<comment type="function">
    <text evidence="7">Responsible for the coupling of flagellin expression to flagellar assembly by preventing expression of the flagellin genes when a component of the middle class of proteins is defective. It negatively regulates flagellar genes by inhibiting the activity of FliA by directly binding to FliA.</text>
</comment>
<dbReference type="GO" id="GO:0045892">
    <property type="term" value="P:negative regulation of DNA-templated transcription"/>
    <property type="evidence" value="ECO:0007669"/>
    <property type="project" value="InterPro"/>
</dbReference>
<keyword evidence="5" id="KW-0805">Transcription regulation</keyword>
<dbReference type="SUPFAM" id="SSF101498">
    <property type="entry name" value="Anti-sigma factor FlgM"/>
    <property type="match status" value="1"/>
</dbReference>
<feature type="region of interest" description="Disordered" evidence="9">
    <location>
        <begin position="1"/>
        <end position="62"/>
    </location>
</feature>